<keyword evidence="4 7" id="KW-0812">Transmembrane</keyword>
<evidence type="ECO:0000256" key="3">
    <source>
        <dbReference type="ARBA" id="ARBA00022475"/>
    </source>
</evidence>
<keyword evidence="7" id="KW-0813">Transport</keyword>
<dbReference type="Gene3D" id="3.30.420.270">
    <property type="match status" value="1"/>
</dbReference>
<sequence>MAFKKYLRTKDDLAVDMTPMLDIVFILLIFFIITSAFVDTSGFDYNKSRKSSLSKEKSSVISISVSKAGLVRMKGRLIDIQSITANTQNMLADMPGASVVIEAERETLHGVVIQVLDNVKMAGVSRVSISESME</sequence>
<evidence type="ECO:0000256" key="6">
    <source>
        <dbReference type="ARBA" id="ARBA00023136"/>
    </source>
</evidence>
<keyword evidence="6 8" id="KW-0472">Membrane</keyword>
<accession>A0ABX7R1V9</accession>
<feature type="transmembrane region" description="Helical" evidence="8">
    <location>
        <begin position="20"/>
        <end position="40"/>
    </location>
</feature>
<keyword evidence="3" id="KW-1003">Cell membrane</keyword>
<dbReference type="PANTHER" id="PTHR30558:SF13">
    <property type="entry name" value="BIOPOLYMER TRANSPORT PROTEIN EXBD2"/>
    <property type="match status" value="1"/>
</dbReference>
<evidence type="ECO:0000256" key="4">
    <source>
        <dbReference type="ARBA" id="ARBA00022692"/>
    </source>
</evidence>
<organism evidence="9 10">
    <name type="scientific">Shewanella sedimentimangrovi</name>
    <dbReference type="NCBI Taxonomy" id="2814293"/>
    <lineage>
        <taxon>Bacteria</taxon>
        <taxon>Pseudomonadati</taxon>
        <taxon>Pseudomonadota</taxon>
        <taxon>Gammaproteobacteria</taxon>
        <taxon>Alteromonadales</taxon>
        <taxon>Shewanellaceae</taxon>
        <taxon>Shewanella</taxon>
    </lineage>
</organism>
<evidence type="ECO:0000256" key="8">
    <source>
        <dbReference type="SAM" id="Phobius"/>
    </source>
</evidence>
<evidence type="ECO:0000256" key="7">
    <source>
        <dbReference type="RuleBase" id="RU003879"/>
    </source>
</evidence>
<dbReference type="RefSeq" id="WP_207380975.1">
    <property type="nucleotide sequence ID" value="NZ_CP071502.1"/>
</dbReference>
<gene>
    <name evidence="9" type="ORF">JYB85_02865</name>
</gene>
<evidence type="ECO:0000256" key="2">
    <source>
        <dbReference type="ARBA" id="ARBA00005811"/>
    </source>
</evidence>
<dbReference type="InterPro" id="IPR003400">
    <property type="entry name" value="ExbD"/>
</dbReference>
<proteinExistence type="inferred from homology"/>
<evidence type="ECO:0000256" key="5">
    <source>
        <dbReference type="ARBA" id="ARBA00022989"/>
    </source>
</evidence>
<reference evidence="9 10" key="1">
    <citation type="submission" date="2021-03" db="EMBL/GenBank/DDBJ databases">
        <title>Novel species identification of genus Shewanella.</title>
        <authorList>
            <person name="Liu G."/>
            <person name="Zhang Q."/>
        </authorList>
    </citation>
    <scope>NUCLEOTIDE SEQUENCE [LARGE SCALE GENOMIC DNA]</scope>
    <source>
        <strain evidence="9 10">FJAT-52962</strain>
    </source>
</reference>
<dbReference type="EMBL" id="CP071502">
    <property type="protein sequence ID" value="QSX37801.1"/>
    <property type="molecule type" value="Genomic_DNA"/>
</dbReference>
<dbReference type="Proteomes" id="UP000663207">
    <property type="component" value="Chromosome"/>
</dbReference>
<dbReference type="PANTHER" id="PTHR30558">
    <property type="entry name" value="EXBD MEMBRANE COMPONENT OF PMF-DRIVEN MACROMOLECULE IMPORT SYSTEM"/>
    <property type="match status" value="1"/>
</dbReference>
<evidence type="ECO:0000313" key="10">
    <source>
        <dbReference type="Proteomes" id="UP000663207"/>
    </source>
</evidence>
<evidence type="ECO:0000256" key="1">
    <source>
        <dbReference type="ARBA" id="ARBA00004162"/>
    </source>
</evidence>
<name>A0ABX7R1V9_9GAMM</name>
<keyword evidence="5 8" id="KW-1133">Transmembrane helix</keyword>
<protein>
    <submittedName>
        <fullName evidence="9">Biopolymer transporter ExbD</fullName>
    </submittedName>
</protein>
<keyword evidence="10" id="KW-1185">Reference proteome</keyword>
<comment type="similarity">
    <text evidence="2 7">Belongs to the ExbD/TolR family.</text>
</comment>
<evidence type="ECO:0000313" key="9">
    <source>
        <dbReference type="EMBL" id="QSX37801.1"/>
    </source>
</evidence>
<comment type="subcellular location">
    <subcellularLocation>
        <location evidence="1">Cell membrane</location>
        <topology evidence="1">Single-pass membrane protein</topology>
    </subcellularLocation>
    <subcellularLocation>
        <location evidence="7">Cell membrane</location>
        <topology evidence="7">Single-pass type II membrane protein</topology>
    </subcellularLocation>
</comment>
<keyword evidence="7" id="KW-0653">Protein transport</keyword>
<dbReference type="Pfam" id="PF02472">
    <property type="entry name" value="ExbD"/>
    <property type="match status" value="1"/>
</dbReference>